<protein>
    <submittedName>
        <fullName evidence="2">Heterokaryon incompatibility protein</fullName>
    </submittedName>
</protein>
<proteinExistence type="predicted"/>
<name>E9F3C9_METRA</name>
<reference evidence="2 3" key="2">
    <citation type="journal article" date="2014" name="Proc. Natl. Acad. Sci. U.S.A.">
        <title>Trajectory and genomic determinants of fungal-pathogen speciation and host adaptation.</title>
        <authorList>
            <person name="Hu X."/>
            <person name="Xiao G."/>
            <person name="Zheng P."/>
            <person name="Shang Y."/>
            <person name="Su Y."/>
            <person name="Zhang X."/>
            <person name="Liu X."/>
            <person name="Zhan S."/>
            <person name="St Leger R.J."/>
            <person name="Wang C."/>
        </authorList>
    </citation>
    <scope>GENOME REANNOTATION</scope>
    <source>
        <strain evidence="3">ARSEF 23 / ATCC MYA-3075</strain>
    </source>
</reference>
<dbReference type="PANTHER" id="PTHR33112:SF10">
    <property type="entry name" value="TOL"/>
    <property type="match status" value="1"/>
</dbReference>
<evidence type="ECO:0000313" key="2">
    <source>
        <dbReference type="EMBL" id="EFY97995.2"/>
    </source>
</evidence>
<dbReference type="GeneID" id="19261064"/>
<dbReference type="OrthoDB" id="47007at2759"/>
<dbReference type="Pfam" id="PF06985">
    <property type="entry name" value="HET"/>
    <property type="match status" value="1"/>
</dbReference>
<comment type="caution">
    <text evidence="2">The sequence shown here is derived from an EMBL/GenBank/DDBJ whole genome shotgun (WGS) entry which is preliminary data.</text>
</comment>
<organism evidence="2 3">
    <name type="scientific">Metarhizium robertsii (strain ARSEF 23 / ATCC MYA-3075)</name>
    <name type="common">Metarhizium anisopliae (strain ARSEF 23)</name>
    <dbReference type="NCBI Taxonomy" id="655844"/>
    <lineage>
        <taxon>Eukaryota</taxon>
        <taxon>Fungi</taxon>
        <taxon>Dikarya</taxon>
        <taxon>Ascomycota</taxon>
        <taxon>Pezizomycotina</taxon>
        <taxon>Sordariomycetes</taxon>
        <taxon>Hypocreomycetidae</taxon>
        <taxon>Hypocreales</taxon>
        <taxon>Clavicipitaceae</taxon>
        <taxon>Metarhizium</taxon>
    </lineage>
</organism>
<dbReference type="PANTHER" id="PTHR33112">
    <property type="entry name" value="DOMAIN PROTEIN, PUTATIVE-RELATED"/>
    <property type="match status" value="1"/>
</dbReference>
<dbReference type="KEGG" id="maj:MAA_06778"/>
<dbReference type="InterPro" id="IPR010730">
    <property type="entry name" value="HET"/>
</dbReference>
<gene>
    <name evidence="2" type="ORF">MAA_06778</name>
</gene>
<dbReference type="HOGENOM" id="CLU_002639_6_3_1"/>
<dbReference type="RefSeq" id="XP_007822967.2">
    <property type="nucleotide sequence ID" value="XM_007824776.2"/>
</dbReference>
<dbReference type="Proteomes" id="UP000002498">
    <property type="component" value="Unassembled WGS sequence"/>
</dbReference>
<evidence type="ECO:0000313" key="3">
    <source>
        <dbReference type="Proteomes" id="UP000002498"/>
    </source>
</evidence>
<accession>E9F3C9</accession>
<dbReference type="AlphaFoldDB" id="E9F3C9"/>
<reference evidence="2 3" key="1">
    <citation type="journal article" date="2011" name="PLoS Genet.">
        <title>Genome sequencing and comparative transcriptomics of the model entomopathogenic fungi Metarhizium anisopliae and M. acridum.</title>
        <authorList>
            <person name="Gao Q."/>
            <person name="Jin K."/>
            <person name="Ying S.H."/>
            <person name="Zhang Y."/>
            <person name="Xiao G."/>
            <person name="Shang Y."/>
            <person name="Duan Z."/>
            <person name="Hu X."/>
            <person name="Xie X.Q."/>
            <person name="Zhou G."/>
            <person name="Peng G."/>
            <person name="Luo Z."/>
            <person name="Huang W."/>
            <person name="Wang B."/>
            <person name="Fang W."/>
            <person name="Wang S."/>
            <person name="Zhong Y."/>
            <person name="Ma L.J."/>
            <person name="St Leger R.J."/>
            <person name="Zhao G.P."/>
            <person name="Pei Y."/>
            <person name="Feng M.G."/>
            <person name="Xia Y."/>
            <person name="Wang C."/>
        </authorList>
    </citation>
    <scope>NUCLEOTIDE SEQUENCE [LARGE SCALE GENOMIC DNA]</scope>
    <source>
        <strain evidence="3">ARSEF 23 / ATCC MYA-3075</strain>
    </source>
</reference>
<dbReference type="EMBL" id="ADNJ02000011">
    <property type="protein sequence ID" value="EFY97995.2"/>
    <property type="molecule type" value="Genomic_DNA"/>
</dbReference>
<sequence>MSANPSMELCSACNRFVQDNYRECKHHGTLRELKNCAETKTTPSCALCCLLWTGVQAQYSVSVSMSNVGSILASDYTLDLGYTRQGHLRWMYAKGTVMSDGTRPILGTLDIISEQGRHNTTLVYNLGVCNDFCIPSTNLTMGPDKGGQKELYVALSYVWGIKKKKGESIHQLKLVKKTRSDLMKGIKPSQMTASHREGSMVARDLGYRYIWIDALCIMQDDIADWKNAAVEVPDIYNNAVLTITAGRSHDSRDGFLTERRPVKLPRRTEGSSRNLTSTFEVSLARNRAIGPADERAWCFQEALLSRRSLIFGMGQLIFKCRKHKAFQDGSHDKFMFDEAAFHHDWVLPFPPEAPRTENDKSPPTQSHIVHGWYRVAQKYAMRDMYDPFDCYAALAGIARRCESALAKASKDGAAPRYLCGLWETDTFAHALMWRRCLDARLARDCRLLEEPGPEQDPISRAPSWSWMALVGRITFHGAPVTTSGPPSAGFIRVPCCVPANGRGSWTRESWGIRTQLEAREIQTSLPLRIEVKGRPRRVRATTGRVCGYMMFLRYGEMLANHSTIDPAESENLREHGVVLQDLRDQDDEKGIALALFDRKQVDYTELWALPFFTCSMGTRNVPSEGLLLCKNITGTFSRVGVFWVKKCEAFIDLQEQVLCIE</sequence>
<evidence type="ECO:0000259" key="1">
    <source>
        <dbReference type="Pfam" id="PF06985"/>
    </source>
</evidence>
<feature type="domain" description="Heterokaryon incompatibility" evidence="1">
    <location>
        <begin position="152"/>
        <end position="301"/>
    </location>
</feature>
<keyword evidence="3" id="KW-1185">Reference proteome</keyword>